<feature type="domain" description="Flagellar M-ring N-terminal" evidence="12">
    <location>
        <begin position="72"/>
        <end position="245"/>
    </location>
</feature>
<evidence type="ECO:0000256" key="1">
    <source>
        <dbReference type="ARBA" id="ARBA00004117"/>
    </source>
</evidence>
<keyword evidence="4" id="KW-1003">Cell membrane</keyword>
<evidence type="ECO:0000256" key="7">
    <source>
        <dbReference type="ARBA" id="ARBA00023136"/>
    </source>
</evidence>
<dbReference type="PANTHER" id="PTHR30046">
    <property type="entry name" value="FLAGELLAR M-RING PROTEIN"/>
    <property type="match status" value="1"/>
</dbReference>
<proteinExistence type="inferred from homology"/>
<evidence type="ECO:0000256" key="4">
    <source>
        <dbReference type="ARBA" id="ARBA00022475"/>
    </source>
</evidence>
<evidence type="ECO:0000256" key="6">
    <source>
        <dbReference type="ARBA" id="ARBA00022989"/>
    </source>
</evidence>
<feature type="compositionally biased region" description="Basic and acidic residues" evidence="10">
    <location>
        <begin position="305"/>
        <end position="315"/>
    </location>
</feature>
<comment type="function">
    <text evidence="9">The M ring may be actively involved in energy transduction.</text>
</comment>
<keyword evidence="15" id="KW-1185">Reference proteome</keyword>
<dbReference type="Gene3D" id="3.30.300.30">
    <property type="match status" value="1"/>
</dbReference>
<evidence type="ECO:0000259" key="13">
    <source>
        <dbReference type="Pfam" id="PF08345"/>
    </source>
</evidence>
<keyword evidence="14" id="KW-0282">Flagellum</keyword>
<keyword evidence="14" id="KW-0966">Cell projection</keyword>
<keyword evidence="6 11" id="KW-1133">Transmembrane helix</keyword>
<evidence type="ECO:0000256" key="3">
    <source>
        <dbReference type="ARBA" id="ARBA00007971"/>
    </source>
</evidence>
<evidence type="ECO:0000313" key="14">
    <source>
        <dbReference type="EMBL" id="GAA0469287.1"/>
    </source>
</evidence>
<keyword evidence="7 11" id="KW-0472">Membrane</keyword>
<name>A0ABN1A7D0_9SPHN</name>
<evidence type="ECO:0000259" key="12">
    <source>
        <dbReference type="Pfam" id="PF01514"/>
    </source>
</evidence>
<evidence type="ECO:0000256" key="10">
    <source>
        <dbReference type="SAM" id="MobiDB-lite"/>
    </source>
</evidence>
<dbReference type="InterPro" id="IPR013556">
    <property type="entry name" value="Flag_M-ring_C"/>
</dbReference>
<feature type="compositionally biased region" description="Acidic residues" evidence="10">
    <location>
        <begin position="343"/>
        <end position="360"/>
    </location>
</feature>
<feature type="transmembrane region" description="Helical" evidence="11">
    <location>
        <begin position="50"/>
        <end position="70"/>
    </location>
</feature>
<dbReference type="NCBIfam" id="TIGR00206">
    <property type="entry name" value="fliF"/>
    <property type="match status" value="1"/>
</dbReference>
<evidence type="ECO:0000256" key="11">
    <source>
        <dbReference type="SAM" id="Phobius"/>
    </source>
</evidence>
<sequence>MNELSLTTDQQIDQPIQDLTPVWRAKGSANDTSLRERLQAFVKQPAVSRAWPWLALLAVVVLAAILWLALRDPPQRDLFRGLPESDKAAVVEALQQSNIRYNIDQSTGTLTVSQDDYHRARIALASQNLPRSAPDGDSLITAMPMGASRAVENEKLRAARELDLARTIEAMDNIASARVHLAVEAPSIFVRDRAEPSASVMLTLVGESRLSEAQVQSITYLVASSVPGLLSEAVSVVDQNGRLMSRQGSSASDQVEQNLLVQAQVEERYRRTITSLLTPMIGADNFTTEVTAEMDFSENQATRESFPKEDARIRAEQGSWSNEPGQRPGYGIPGALANRPPEEPELTDEFQGDDGPEETEETSRTSEKFARQFELGREVSVTRQATGMLKRLSVAVALRSPMGKAQRSPEELAAVEALVKGAIGFQEQRGDVVAIEARTFQPVEKTVENWWEASWVSLLVRNISALLVALALIFGIGRPLLKRIRANNAVSSDAERLQLASEIGEQSHRDDAVAEQPVDPVSLDMISSADGYAERATLIQDFVRQNPDHAALTVQDLLAETDTDQSAGKDGTNG</sequence>
<dbReference type="InterPro" id="IPR045851">
    <property type="entry name" value="AMP-bd_C_sf"/>
</dbReference>
<dbReference type="InterPro" id="IPR006182">
    <property type="entry name" value="FliF_N_dom"/>
</dbReference>
<gene>
    <name evidence="14" type="primary">fliF_2</name>
    <name evidence="14" type="ORF">GCM10009096_07770</name>
</gene>
<dbReference type="Pfam" id="PF08345">
    <property type="entry name" value="YscJ_FliF_C"/>
    <property type="match status" value="1"/>
</dbReference>
<dbReference type="PANTHER" id="PTHR30046:SF0">
    <property type="entry name" value="FLAGELLAR M-RING PROTEIN"/>
    <property type="match status" value="1"/>
</dbReference>
<dbReference type="RefSeq" id="WP_229956646.1">
    <property type="nucleotide sequence ID" value="NZ_BAAAEM010000002.1"/>
</dbReference>
<keyword evidence="5 11" id="KW-0812">Transmembrane</keyword>
<comment type="similarity">
    <text evidence="3 9">Belongs to the FliF family.</text>
</comment>
<comment type="caution">
    <text evidence="14">The sequence shown here is derived from an EMBL/GenBank/DDBJ whole genome shotgun (WGS) entry which is preliminary data.</text>
</comment>
<dbReference type="InterPro" id="IPR043427">
    <property type="entry name" value="YscJ/FliF"/>
</dbReference>
<dbReference type="PIRSF" id="PIRSF004862">
    <property type="entry name" value="FliF"/>
    <property type="match status" value="1"/>
</dbReference>
<accession>A0ABN1A7D0</accession>
<comment type="subcellular location">
    <subcellularLocation>
        <location evidence="1 9">Bacterial flagellum basal body</location>
    </subcellularLocation>
    <subcellularLocation>
        <location evidence="2">Cell membrane</location>
        <topology evidence="2">Multi-pass membrane protein</topology>
    </subcellularLocation>
</comment>
<feature type="domain" description="Flagellar M-ring C-terminal" evidence="13">
    <location>
        <begin position="277"/>
        <end position="440"/>
    </location>
</feature>
<evidence type="ECO:0000256" key="5">
    <source>
        <dbReference type="ARBA" id="ARBA00022692"/>
    </source>
</evidence>
<dbReference type="InterPro" id="IPR000067">
    <property type="entry name" value="FlgMring_FliF"/>
</dbReference>
<dbReference type="Proteomes" id="UP001500713">
    <property type="component" value="Unassembled WGS sequence"/>
</dbReference>
<evidence type="ECO:0000256" key="2">
    <source>
        <dbReference type="ARBA" id="ARBA00004651"/>
    </source>
</evidence>
<evidence type="ECO:0000256" key="8">
    <source>
        <dbReference type="ARBA" id="ARBA00023143"/>
    </source>
</evidence>
<evidence type="ECO:0000256" key="9">
    <source>
        <dbReference type="PIRNR" id="PIRNR004862"/>
    </source>
</evidence>
<evidence type="ECO:0000313" key="15">
    <source>
        <dbReference type="Proteomes" id="UP001500713"/>
    </source>
</evidence>
<dbReference type="EMBL" id="BAAAEM010000002">
    <property type="protein sequence ID" value="GAA0469287.1"/>
    <property type="molecule type" value="Genomic_DNA"/>
</dbReference>
<dbReference type="Pfam" id="PF01514">
    <property type="entry name" value="YscJ_FliF"/>
    <property type="match status" value="1"/>
</dbReference>
<keyword evidence="8 9" id="KW-0975">Bacterial flagellum</keyword>
<protein>
    <recommendedName>
        <fullName evidence="9">Flagellar M-ring protein</fullName>
    </recommendedName>
</protein>
<keyword evidence="14" id="KW-0969">Cilium</keyword>
<dbReference type="PRINTS" id="PR01009">
    <property type="entry name" value="FLGMRINGFLIF"/>
</dbReference>
<reference evidence="14 15" key="1">
    <citation type="journal article" date="2019" name="Int. J. Syst. Evol. Microbiol.">
        <title>The Global Catalogue of Microorganisms (GCM) 10K type strain sequencing project: providing services to taxonomists for standard genome sequencing and annotation.</title>
        <authorList>
            <consortium name="The Broad Institute Genomics Platform"/>
            <consortium name="The Broad Institute Genome Sequencing Center for Infectious Disease"/>
            <person name="Wu L."/>
            <person name="Ma J."/>
        </authorList>
    </citation>
    <scope>NUCLEOTIDE SEQUENCE [LARGE SCALE GENOMIC DNA]</scope>
    <source>
        <strain evidence="14 15">JCM 14162</strain>
    </source>
</reference>
<organism evidence="14 15">
    <name type="scientific">Parasphingorhabdus litoris</name>
    <dbReference type="NCBI Taxonomy" id="394733"/>
    <lineage>
        <taxon>Bacteria</taxon>
        <taxon>Pseudomonadati</taxon>
        <taxon>Pseudomonadota</taxon>
        <taxon>Alphaproteobacteria</taxon>
        <taxon>Sphingomonadales</taxon>
        <taxon>Sphingomonadaceae</taxon>
        <taxon>Parasphingorhabdus</taxon>
    </lineage>
</organism>
<feature type="region of interest" description="Disordered" evidence="10">
    <location>
        <begin position="296"/>
        <end position="368"/>
    </location>
</feature>